<feature type="binding site" evidence="7">
    <location>
        <position position="162"/>
    </location>
    <ligand>
        <name>2-oxoglutarate</name>
        <dbReference type="ChEBI" id="CHEBI:16810"/>
    </ligand>
</feature>
<keyword evidence="11" id="KW-1185">Reference proteome</keyword>
<keyword evidence="10" id="KW-0614">Plasmid</keyword>
<keyword evidence="2 7" id="KW-0479">Metal-binding</keyword>
<evidence type="ECO:0000256" key="4">
    <source>
        <dbReference type="ARBA" id="ARBA00022964"/>
    </source>
</evidence>
<dbReference type="PANTHER" id="PTHR41536">
    <property type="entry name" value="PKHD-TYPE HYDROXYLASE YBIX"/>
    <property type="match status" value="1"/>
</dbReference>
<dbReference type="Proteomes" id="UP000051401">
    <property type="component" value="Unassembled WGS sequence"/>
</dbReference>
<evidence type="ECO:0000313" key="11">
    <source>
        <dbReference type="Proteomes" id="UP000051401"/>
    </source>
</evidence>
<accession>A0A0T5NYZ9</accession>
<evidence type="ECO:0000256" key="3">
    <source>
        <dbReference type="ARBA" id="ARBA00022896"/>
    </source>
</evidence>
<evidence type="ECO:0000313" key="9">
    <source>
        <dbReference type="EMBL" id="KRS14131.1"/>
    </source>
</evidence>
<dbReference type="NCBIfam" id="NF003974">
    <property type="entry name" value="PRK05467.1-3"/>
    <property type="match status" value="1"/>
</dbReference>
<dbReference type="PROSITE" id="PS51471">
    <property type="entry name" value="FE2OG_OXY"/>
    <property type="match status" value="1"/>
</dbReference>
<keyword evidence="5 7" id="KW-0560">Oxidoreductase</keyword>
<evidence type="ECO:0000256" key="1">
    <source>
        <dbReference type="ARBA" id="ARBA00001961"/>
    </source>
</evidence>
<dbReference type="STRING" id="540747.SAMN04488031_12429"/>
<dbReference type="AlphaFoldDB" id="A0A0T5NYZ9"/>
<feature type="binding site" evidence="7">
    <location>
        <position position="97"/>
    </location>
    <ligand>
        <name>Fe cation</name>
        <dbReference type="ChEBI" id="CHEBI:24875"/>
    </ligand>
</feature>
<dbReference type="RefSeq" id="WP_057821525.1">
    <property type="nucleotide sequence ID" value="NZ_CP031600.1"/>
</dbReference>
<feature type="domain" description="Fe2OG dioxygenase" evidence="8">
    <location>
        <begin position="77"/>
        <end position="171"/>
    </location>
</feature>
<comment type="cofactor">
    <cofactor evidence="1 7">
        <name>L-ascorbate</name>
        <dbReference type="ChEBI" id="CHEBI:38290"/>
    </cofactor>
</comment>
<proteinExistence type="inferred from homology"/>
<evidence type="ECO:0000259" key="8">
    <source>
        <dbReference type="PROSITE" id="PS51471"/>
    </source>
</evidence>
<dbReference type="EMBL" id="LAXI01000034">
    <property type="protein sequence ID" value="KRS14131.1"/>
    <property type="molecule type" value="Genomic_DNA"/>
</dbReference>
<keyword evidence="4 7" id="KW-0223">Dioxygenase</keyword>
<dbReference type="PANTHER" id="PTHR41536:SF1">
    <property type="entry name" value="PKHD-TYPE HYDROXYLASE YBIX"/>
    <property type="match status" value="1"/>
</dbReference>
<dbReference type="GO" id="GO:0006974">
    <property type="term" value="P:DNA damage response"/>
    <property type="evidence" value="ECO:0007669"/>
    <property type="project" value="TreeGrafter"/>
</dbReference>
<sequence length="219" mass="24290">MTIVITDVLNAQDLAALQGAANSLDYEDGRATAGRYARDVKSNLQAKKSPQLDAIFEKVRKALNANEIVKSVARPRKYARMLLSRYRGGMTYGTHVDDPTMNGNRTDLSFTLSLTAADVYTGGELVMEDAMEDRAIKLSAGEMVLYPTSTLHRVEPVTEGERVAVVGWITSWVRDPARREILHDLDVAARALHDAEGKTPAFDRVFKAKANLSRMWYAD</sequence>
<dbReference type="Gene3D" id="2.60.120.620">
    <property type="entry name" value="q2cbj1_9rhob like domain"/>
    <property type="match status" value="1"/>
</dbReference>
<dbReference type="Gene3D" id="4.10.860.20">
    <property type="entry name" value="Rabenosyn, Rab binding domain"/>
    <property type="match status" value="1"/>
</dbReference>
<dbReference type="EMBL" id="CP031600">
    <property type="protein sequence ID" value="QEW29919.1"/>
    <property type="molecule type" value="Genomic_DNA"/>
</dbReference>
<dbReference type="PATRIC" id="fig|540747.5.peg.4192"/>
<dbReference type="GO" id="GO:0031418">
    <property type="term" value="F:L-ascorbic acid binding"/>
    <property type="evidence" value="ECO:0007669"/>
    <property type="project" value="UniProtKB-KW"/>
</dbReference>
<dbReference type="Proteomes" id="UP000325785">
    <property type="component" value="Plasmid pRIdsm_02"/>
</dbReference>
<evidence type="ECO:0000313" key="12">
    <source>
        <dbReference type="Proteomes" id="UP000325785"/>
    </source>
</evidence>
<dbReference type="OrthoDB" id="9812472at2"/>
<organism evidence="9 11">
    <name type="scientific">Roseovarius indicus</name>
    <dbReference type="NCBI Taxonomy" id="540747"/>
    <lineage>
        <taxon>Bacteria</taxon>
        <taxon>Pseudomonadati</taxon>
        <taxon>Pseudomonadota</taxon>
        <taxon>Alphaproteobacteria</taxon>
        <taxon>Rhodobacterales</taxon>
        <taxon>Roseobacteraceae</taxon>
        <taxon>Roseovarius</taxon>
    </lineage>
</organism>
<reference evidence="10 12" key="2">
    <citation type="submission" date="2018-08" db="EMBL/GenBank/DDBJ databases">
        <title>Genetic Globetrotter - A new plasmid hitch-hiking vast phylogenetic and geographic distances.</title>
        <authorList>
            <person name="Vollmers J."/>
            <person name="Petersen J."/>
        </authorList>
    </citation>
    <scope>NUCLEOTIDE SEQUENCE [LARGE SCALE GENOMIC DNA]</scope>
    <source>
        <strain evidence="10 12">DSM 26383</strain>
        <plasmid evidence="10">pRIdsm_02</plasmid>
        <plasmid evidence="12">pridsm_02</plasmid>
    </source>
</reference>
<evidence type="ECO:0000256" key="5">
    <source>
        <dbReference type="ARBA" id="ARBA00023002"/>
    </source>
</evidence>
<protein>
    <submittedName>
        <fullName evidence="10">PKHD-type hydroxylase</fullName>
        <ecNumber evidence="10">1.14.11.-</ecNumber>
    </submittedName>
</protein>
<dbReference type="InterPro" id="IPR005123">
    <property type="entry name" value="Oxoglu/Fe-dep_dioxygenase_dom"/>
</dbReference>
<feature type="binding site" evidence="7">
    <location>
        <position position="95"/>
    </location>
    <ligand>
        <name>Fe cation</name>
        <dbReference type="ChEBI" id="CHEBI:24875"/>
    </ligand>
</feature>
<keyword evidence="3 7" id="KW-0847">Vitamin C</keyword>
<evidence type="ECO:0000256" key="7">
    <source>
        <dbReference type="HAMAP-Rule" id="MF_00657"/>
    </source>
</evidence>
<gene>
    <name evidence="10" type="ORF">RIdsm_05765</name>
    <name evidence="9" type="ORF">XM52_27105</name>
</gene>
<dbReference type="Pfam" id="PF13640">
    <property type="entry name" value="2OG-FeII_Oxy_3"/>
    <property type="match status" value="1"/>
</dbReference>
<feature type="binding site" evidence="7">
    <location>
        <position position="152"/>
    </location>
    <ligand>
        <name>Fe cation</name>
        <dbReference type="ChEBI" id="CHEBI:24875"/>
    </ligand>
</feature>
<evidence type="ECO:0000256" key="2">
    <source>
        <dbReference type="ARBA" id="ARBA00022723"/>
    </source>
</evidence>
<dbReference type="EC" id="1.14.11.-" evidence="10"/>
<dbReference type="InterPro" id="IPR023550">
    <property type="entry name" value="PKHD_hydroxylase"/>
</dbReference>
<geneLocation type="plasmid" evidence="10">
    <name>pRIdsm_02</name>
</geneLocation>
<reference evidence="9 11" key="1">
    <citation type="submission" date="2015-04" db="EMBL/GenBank/DDBJ databases">
        <title>The draft genome sequence of Roseovarius indicus B108T.</title>
        <authorList>
            <person name="Li G."/>
            <person name="Lai Q."/>
            <person name="Shao Z."/>
            <person name="Yan P."/>
        </authorList>
    </citation>
    <scope>NUCLEOTIDE SEQUENCE [LARGE SCALE GENOMIC DNA]</scope>
    <source>
        <strain evidence="9 11">B108</strain>
    </source>
</reference>
<geneLocation type="plasmid" evidence="12">
    <name>pridsm_02</name>
</geneLocation>
<comment type="cofactor">
    <cofactor evidence="7">
        <name>Fe(2+)</name>
        <dbReference type="ChEBI" id="CHEBI:29033"/>
    </cofactor>
    <text evidence="7">Binds 1 Fe(2+) ion per subunit.</text>
</comment>
<dbReference type="InterPro" id="IPR006620">
    <property type="entry name" value="Pro_4_hyd_alph"/>
</dbReference>
<dbReference type="GO" id="GO:0005506">
    <property type="term" value="F:iron ion binding"/>
    <property type="evidence" value="ECO:0007669"/>
    <property type="project" value="UniProtKB-UniRule"/>
</dbReference>
<dbReference type="SMART" id="SM00702">
    <property type="entry name" value="P4Hc"/>
    <property type="match status" value="1"/>
</dbReference>
<keyword evidence="6 7" id="KW-0408">Iron</keyword>
<evidence type="ECO:0000313" key="10">
    <source>
        <dbReference type="EMBL" id="QEW29919.1"/>
    </source>
</evidence>
<dbReference type="GO" id="GO:0016706">
    <property type="term" value="F:2-oxoglutarate-dependent dioxygenase activity"/>
    <property type="evidence" value="ECO:0007669"/>
    <property type="project" value="UniProtKB-UniRule"/>
</dbReference>
<dbReference type="GO" id="GO:0006879">
    <property type="term" value="P:intracellular iron ion homeostasis"/>
    <property type="evidence" value="ECO:0007669"/>
    <property type="project" value="TreeGrafter"/>
</dbReference>
<dbReference type="KEGG" id="rid:RIdsm_05765"/>
<dbReference type="InterPro" id="IPR044862">
    <property type="entry name" value="Pro_4_hyd_alph_FE2OG_OXY"/>
</dbReference>
<name>A0A0T5NYZ9_9RHOB</name>
<evidence type="ECO:0000256" key="6">
    <source>
        <dbReference type="ARBA" id="ARBA00023004"/>
    </source>
</evidence>
<dbReference type="HAMAP" id="MF_00657">
    <property type="entry name" value="Hydroxyl_YbiX"/>
    <property type="match status" value="1"/>
</dbReference>